<feature type="compositionally biased region" description="Polar residues" evidence="1">
    <location>
        <begin position="23"/>
        <end position="37"/>
    </location>
</feature>
<sequence>MPPPSTPAPSRFLLSKRPGTDEGGSTPSQTQPRQFISTPRFAAPSQSTTPIVPGNRRPFVSSSIKAAKPPADEIDVLDSSPLLEGEDEPDNIHTGQPSKPLRRSGLQKHDSIVENSPSPSPSIDSDNGIYEADQHGYQETPPAPKRRRITVSPASIEHVSSSSRALSEVENHHNEDYEMSHIPDREPDGISQSEAASSFERPEDKGSGHNLDEQTANDDDVVDSTHESAASDDVEMSFEARFERSQQQRDRHPKFREAPRFVTTEPSEQRQFFLPDAFSPQRRGARYMAGGLAAEVRDWLFQVKSDGKEPRYNHDSDQPLPVTPAAEYLANEVSAGPGMQMLTARPAWSTETDDPSRNDAKDTEQTLHTVKLILAGDGRISGLGVKNTVRQNTVVVIHPPTWEINLQDHGIWTMVCDWSIADEIIPGLPQARH</sequence>
<accession>A0A6P8B1E5</accession>
<dbReference type="Proteomes" id="UP000515153">
    <property type="component" value="Unplaced"/>
</dbReference>
<dbReference type="GeneID" id="41962544"/>
<dbReference type="KEGG" id="pgri:PgNI_07625"/>
<protein>
    <submittedName>
        <fullName evidence="3">Uncharacterized protein</fullName>
    </submittedName>
</protein>
<reference evidence="3" key="1">
    <citation type="journal article" date="2019" name="Mol. Biol. Evol.">
        <title>Blast fungal genomes show frequent chromosomal changes, gene gains and losses, and effector gene turnover.</title>
        <authorList>
            <person name="Gomez Luciano L.B."/>
            <person name="Jason Tsai I."/>
            <person name="Chuma I."/>
            <person name="Tosa Y."/>
            <person name="Chen Y.H."/>
            <person name="Li J.Y."/>
            <person name="Li M.Y."/>
            <person name="Jade Lu M.Y."/>
            <person name="Nakayashiki H."/>
            <person name="Li W.H."/>
        </authorList>
    </citation>
    <scope>NUCLEOTIDE SEQUENCE</scope>
    <source>
        <strain evidence="3">NI907</strain>
    </source>
</reference>
<name>A0A6P8B1E5_PYRGI</name>
<keyword evidence="2" id="KW-1185">Reference proteome</keyword>
<evidence type="ECO:0000313" key="2">
    <source>
        <dbReference type="Proteomes" id="UP000515153"/>
    </source>
</evidence>
<feature type="compositionally biased region" description="Basic and acidic residues" evidence="1">
    <location>
        <begin position="200"/>
        <end position="212"/>
    </location>
</feature>
<feature type="region of interest" description="Disordered" evidence="1">
    <location>
        <begin position="1"/>
        <end position="268"/>
    </location>
</feature>
<reference evidence="3" key="2">
    <citation type="submission" date="2019-10" db="EMBL/GenBank/DDBJ databases">
        <authorList>
            <consortium name="NCBI Genome Project"/>
        </authorList>
    </citation>
    <scope>NUCLEOTIDE SEQUENCE</scope>
    <source>
        <strain evidence="3">NI907</strain>
    </source>
</reference>
<feature type="compositionally biased region" description="Basic and acidic residues" evidence="1">
    <location>
        <begin position="167"/>
        <end position="188"/>
    </location>
</feature>
<feature type="compositionally biased region" description="Basic and acidic residues" evidence="1">
    <location>
        <begin position="238"/>
        <end position="259"/>
    </location>
</feature>
<evidence type="ECO:0000256" key="1">
    <source>
        <dbReference type="SAM" id="MobiDB-lite"/>
    </source>
</evidence>
<gene>
    <name evidence="3" type="ORF">PgNI_07625</name>
</gene>
<proteinExistence type="predicted"/>
<dbReference type="AlphaFoldDB" id="A0A6P8B1E5"/>
<evidence type="ECO:0000313" key="3">
    <source>
        <dbReference type="RefSeq" id="XP_030981036.1"/>
    </source>
</evidence>
<reference evidence="3" key="3">
    <citation type="submission" date="2025-08" db="UniProtKB">
        <authorList>
            <consortium name="RefSeq"/>
        </authorList>
    </citation>
    <scope>IDENTIFICATION</scope>
    <source>
        <strain evidence="3">NI907</strain>
    </source>
</reference>
<dbReference type="RefSeq" id="XP_030981036.1">
    <property type="nucleotide sequence ID" value="XM_031127635.1"/>
</dbReference>
<organism evidence="2 3">
    <name type="scientific">Pyricularia grisea</name>
    <name type="common">Crabgrass-specific blast fungus</name>
    <name type="synonym">Magnaporthe grisea</name>
    <dbReference type="NCBI Taxonomy" id="148305"/>
    <lineage>
        <taxon>Eukaryota</taxon>
        <taxon>Fungi</taxon>
        <taxon>Dikarya</taxon>
        <taxon>Ascomycota</taxon>
        <taxon>Pezizomycotina</taxon>
        <taxon>Sordariomycetes</taxon>
        <taxon>Sordariomycetidae</taxon>
        <taxon>Magnaporthales</taxon>
        <taxon>Pyriculariaceae</taxon>
        <taxon>Pyricularia</taxon>
    </lineage>
</organism>